<comment type="caution">
    <text evidence="2">The sequence shown here is derived from an EMBL/GenBank/DDBJ whole genome shotgun (WGS) entry which is preliminary data.</text>
</comment>
<accession>A0AA39I164</accession>
<dbReference type="Proteomes" id="UP001175271">
    <property type="component" value="Unassembled WGS sequence"/>
</dbReference>
<dbReference type="AlphaFoldDB" id="A0AA39I164"/>
<evidence type="ECO:0000313" key="3">
    <source>
        <dbReference type="Proteomes" id="UP001175271"/>
    </source>
</evidence>
<dbReference type="EMBL" id="JAUCMV010000002">
    <property type="protein sequence ID" value="KAK0415882.1"/>
    <property type="molecule type" value="Genomic_DNA"/>
</dbReference>
<proteinExistence type="predicted"/>
<protein>
    <submittedName>
        <fullName evidence="2">Uncharacterized protein</fullName>
    </submittedName>
</protein>
<feature type="chain" id="PRO_5041431720" evidence="1">
    <location>
        <begin position="17"/>
        <end position="97"/>
    </location>
</feature>
<gene>
    <name evidence="2" type="ORF">QR680_012171</name>
</gene>
<keyword evidence="1" id="KW-0732">Signal</keyword>
<reference evidence="2" key="1">
    <citation type="submission" date="2023-06" db="EMBL/GenBank/DDBJ databases">
        <title>Genomic analysis of the entomopathogenic nematode Steinernema hermaphroditum.</title>
        <authorList>
            <person name="Schwarz E.M."/>
            <person name="Heppert J.K."/>
            <person name="Baniya A."/>
            <person name="Schwartz H.T."/>
            <person name="Tan C.-H."/>
            <person name="Antoshechkin I."/>
            <person name="Sternberg P.W."/>
            <person name="Goodrich-Blair H."/>
            <person name="Dillman A.R."/>
        </authorList>
    </citation>
    <scope>NUCLEOTIDE SEQUENCE</scope>
    <source>
        <strain evidence="2">PS9179</strain>
        <tissue evidence="2">Whole animal</tissue>
    </source>
</reference>
<keyword evidence="3" id="KW-1185">Reference proteome</keyword>
<feature type="signal peptide" evidence="1">
    <location>
        <begin position="1"/>
        <end position="16"/>
    </location>
</feature>
<organism evidence="2 3">
    <name type="scientific">Steinernema hermaphroditum</name>
    <dbReference type="NCBI Taxonomy" id="289476"/>
    <lineage>
        <taxon>Eukaryota</taxon>
        <taxon>Metazoa</taxon>
        <taxon>Ecdysozoa</taxon>
        <taxon>Nematoda</taxon>
        <taxon>Chromadorea</taxon>
        <taxon>Rhabditida</taxon>
        <taxon>Tylenchina</taxon>
        <taxon>Panagrolaimomorpha</taxon>
        <taxon>Strongyloidoidea</taxon>
        <taxon>Steinernematidae</taxon>
        <taxon>Steinernema</taxon>
    </lineage>
</organism>
<evidence type="ECO:0000313" key="2">
    <source>
        <dbReference type="EMBL" id="KAK0415882.1"/>
    </source>
</evidence>
<sequence>MFRLILFLFFLTTVLADCGCGPRCQKYSFARQCSRCCSATVRRFANYALIAPSGWNDFKAKSRRSRELQEAEENLFYELVANVVNRERRFNPRFYRR</sequence>
<evidence type="ECO:0000256" key="1">
    <source>
        <dbReference type="SAM" id="SignalP"/>
    </source>
</evidence>
<name>A0AA39I164_9BILA</name>